<dbReference type="PANTHER" id="PTHR34979">
    <property type="entry name" value="INNER MEMBRANE PROTEIN YGAZ"/>
    <property type="match status" value="1"/>
</dbReference>
<dbReference type="Proteomes" id="UP000315037">
    <property type="component" value="Unassembled WGS sequence"/>
</dbReference>
<keyword evidence="6 9" id="KW-1133">Transmembrane helix</keyword>
<protein>
    <submittedName>
        <fullName evidence="10">Branched-chain amino acid ABC transporter permease</fullName>
    </submittedName>
</protein>
<gene>
    <name evidence="10" type="ORF">E3202_07045</name>
</gene>
<dbReference type="AlphaFoldDB" id="A0A506ULM1"/>
<dbReference type="PANTHER" id="PTHR34979:SF1">
    <property type="entry name" value="INNER MEMBRANE PROTEIN YGAZ"/>
    <property type="match status" value="1"/>
</dbReference>
<evidence type="ECO:0000256" key="7">
    <source>
        <dbReference type="ARBA" id="ARBA00023136"/>
    </source>
</evidence>
<evidence type="ECO:0000256" key="4">
    <source>
        <dbReference type="ARBA" id="ARBA00022475"/>
    </source>
</evidence>
<evidence type="ECO:0000256" key="1">
    <source>
        <dbReference type="ARBA" id="ARBA00004651"/>
    </source>
</evidence>
<reference evidence="10 11" key="1">
    <citation type="submission" date="2019-03" db="EMBL/GenBank/DDBJ databases">
        <title>The complete genome sequence of Neokomagataea sp. Jb2 NBRC113641.</title>
        <authorList>
            <person name="Chua K.-O."/>
            <person name="Chan K.-G."/>
            <person name="See-Too W.-S."/>
        </authorList>
    </citation>
    <scope>NUCLEOTIDE SEQUENCE [LARGE SCALE GENOMIC DNA]</scope>
    <source>
        <strain evidence="10 11">Jb2</strain>
    </source>
</reference>
<evidence type="ECO:0000256" key="9">
    <source>
        <dbReference type="SAM" id="Phobius"/>
    </source>
</evidence>
<dbReference type="RefSeq" id="WP_165600876.1">
    <property type="nucleotide sequence ID" value="NZ_SORZ01000002.1"/>
</dbReference>
<keyword evidence="5 9" id="KW-0812">Transmembrane</keyword>
<evidence type="ECO:0000313" key="10">
    <source>
        <dbReference type="EMBL" id="TPW34257.1"/>
    </source>
</evidence>
<keyword evidence="11" id="KW-1185">Reference proteome</keyword>
<dbReference type="Pfam" id="PF03591">
    <property type="entry name" value="AzlC"/>
    <property type="match status" value="1"/>
</dbReference>
<comment type="caution">
    <text evidence="10">The sequence shown here is derived from an EMBL/GenBank/DDBJ whole genome shotgun (WGS) entry which is preliminary data.</text>
</comment>
<comment type="subcellular location">
    <subcellularLocation>
        <location evidence="1">Cell membrane</location>
        <topology evidence="1">Multi-pass membrane protein</topology>
    </subcellularLocation>
</comment>
<sequence length="293" mass="31200">MVPSSSTSTNPSRPDRALQRGMKDALPLLLGTVPYALVLGAQARSKGLALFEVPLLTGLNFAGASDFAAIQVWTEPPAILVIVSMTFLINSRHLLMGAVLSPFLRGRKLSHILPALFILTDESWALSMAESQRRAASNAQVLFSFRYYSGVAGTFYIGCVAATTLGAVIGPILGPLDHYGLDMAFSAVFLVLLRSMWTGWRAARPWLTSLVVAAATFLLLPGAWYVVAGTTAGLLHASLQARMSPDVPTISEGSAEEGQPSETVQQKNQSDGEDETPDPAPAQPQRQAPPEPG</sequence>
<dbReference type="InterPro" id="IPR011606">
    <property type="entry name" value="Brnchd-chn_aa_trnsp_permease"/>
</dbReference>
<organism evidence="10 11">
    <name type="scientific">Oecophyllibacter saccharovorans</name>
    <dbReference type="NCBI Taxonomy" id="2558360"/>
    <lineage>
        <taxon>Bacteria</taxon>
        <taxon>Pseudomonadati</taxon>
        <taxon>Pseudomonadota</taxon>
        <taxon>Alphaproteobacteria</taxon>
        <taxon>Acetobacterales</taxon>
        <taxon>Acetobacteraceae</taxon>
        <taxon>Oecophyllibacter</taxon>
    </lineage>
</organism>
<feature type="transmembrane region" description="Helical" evidence="9">
    <location>
        <begin position="147"/>
        <end position="169"/>
    </location>
</feature>
<evidence type="ECO:0000256" key="2">
    <source>
        <dbReference type="ARBA" id="ARBA00010735"/>
    </source>
</evidence>
<dbReference type="GO" id="GO:1903785">
    <property type="term" value="P:L-valine transmembrane transport"/>
    <property type="evidence" value="ECO:0007669"/>
    <property type="project" value="TreeGrafter"/>
</dbReference>
<feature type="transmembrane region" description="Helical" evidence="9">
    <location>
        <begin position="206"/>
        <end position="235"/>
    </location>
</feature>
<feature type="transmembrane region" description="Helical" evidence="9">
    <location>
        <begin position="67"/>
        <end position="89"/>
    </location>
</feature>
<feature type="region of interest" description="Disordered" evidence="8">
    <location>
        <begin position="246"/>
        <end position="293"/>
    </location>
</feature>
<evidence type="ECO:0000256" key="8">
    <source>
        <dbReference type="SAM" id="MobiDB-lite"/>
    </source>
</evidence>
<dbReference type="GO" id="GO:0005886">
    <property type="term" value="C:plasma membrane"/>
    <property type="evidence" value="ECO:0007669"/>
    <property type="project" value="UniProtKB-SubCell"/>
</dbReference>
<evidence type="ECO:0000256" key="5">
    <source>
        <dbReference type="ARBA" id="ARBA00022692"/>
    </source>
</evidence>
<keyword evidence="7 9" id="KW-0472">Membrane</keyword>
<evidence type="ECO:0000313" key="11">
    <source>
        <dbReference type="Proteomes" id="UP000315037"/>
    </source>
</evidence>
<keyword evidence="3" id="KW-0813">Transport</keyword>
<evidence type="ECO:0000256" key="3">
    <source>
        <dbReference type="ARBA" id="ARBA00022448"/>
    </source>
</evidence>
<feature type="compositionally biased region" description="Polar residues" evidence="8">
    <location>
        <begin position="260"/>
        <end position="269"/>
    </location>
</feature>
<accession>A0A506ULM1</accession>
<dbReference type="EMBL" id="SORZ01000002">
    <property type="protein sequence ID" value="TPW34257.1"/>
    <property type="molecule type" value="Genomic_DNA"/>
</dbReference>
<feature type="transmembrane region" description="Helical" evidence="9">
    <location>
        <begin position="181"/>
        <end position="200"/>
    </location>
</feature>
<comment type="similarity">
    <text evidence="2">Belongs to the AzlC family.</text>
</comment>
<proteinExistence type="inferred from homology"/>
<keyword evidence="4" id="KW-1003">Cell membrane</keyword>
<evidence type="ECO:0000256" key="6">
    <source>
        <dbReference type="ARBA" id="ARBA00022989"/>
    </source>
</evidence>
<name>A0A506ULM1_9PROT</name>
<feature type="compositionally biased region" description="Pro residues" evidence="8">
    <location>
        <begin position="278"/>
        <end position="293"/>
    </location>
</feature>